<accession>A0ABR3A349</accession>
<evidence type="ECO:0000259" key="9">
    <source>
        <dbReference type="Pfam" id="PF04389"/>
    </source>
</evidence>
<name>A0ABR3A349_9AGAR</name>
<organism evidence="10 11">
    <name type="scientific">Marasmius tenuissimus</name>
    <dbReference type="NCBI Taxonomy" id="585030"/>
    <lineage>
        <taxon>Eukaryota</taxon>
        <taxon>Fungi</taxon>
        <taxon>Dikarya</taxon>
        <taxon>Basidiomycota</taxon>
        <taxon>Agaricomycotina</taxon>
        <taxon>Agaricomycetes</taxon>
        <taxon>Agaricomycetidae</taxon>
        <taxon>Agaricales</taxon>
        <taxon>Marasmiineae</taxon>
        <taxon>Marasmiaceae</taxon>
        <taxon>Marasmius</taxon>
    </lineage>
</organism>
<protein>
    <recommendedName>
        <fullName evidence="7">Peptide hydrolase</fullName>
        <ecNumber evidence="7">3.4.-.-</ecNumber>
    </recommendedName>
</protein>
<reference evidence="10 11" key="1">
    <citation type="submission" date="2024-05" db="EMBL/GenBank/DDBJ databases">
        <title>A draft genome resource for the thread blight pathogen Marasmius tenuissimus strain MS-2.</title>
        <authorList>
            <person name="Yulfo-Soto G.E."/>
            <person name="Baruah I.K."/>
            <person name="Amoako-Attah I."/>
            <person name="Bukari Y."/>
            <person name="Meinhardt L.W."/>
            <person name="Bailey B.A."/>
            <person name="Cohen S.P."/>
        </authorList>
    </citation>
    <scope>NUCLEOTIDE SEQUENCE [LARGE SCALE GENOMIC DNA]</scope>
    <source>
        <strain evidence="10 11">MS-2</strain>
    </source>
</reference>
<dbReference type="Gene3D" id="3.40.630.10">
    <property type="entry name" value="Zn peptidases"/>
    <property type="match status" value="1"/>
</dbReference>
<evidence type="ECO:0000259" key="8">
    <source>
        <dbReference type="Pfam" id="PF02225"/>
    </source>
</evidence>
<feature type="chain" id="PRO_5044980720" description="Peptide hydrolase" evidence="7">
    <location>
        <begin position="18"/>
        <end position="493"/>
    </location>
</feature>
<dbReference type="InterPro" id="IPR007484">
    <property type="entry name" value="Peptidase_M28"/>
</dbReference>
<evidence type="ECO:0000313" key="10">
    <source>
        <dbReference type="EMBL" id="KAL0067449.1"/>
    </source>
</evidence>
<keyword evidence="4 7" id="KW-0479">Metal-binding</keyword>
<dbReference type="PANTHER" id="PTHR12147">
    <property type="entry name" value="METALLOPEPTIDASE M28 FAMILY MEMBER"/>
    <property type="match status" value="1"/>
</dbReference>
<evidence type="ECO:0000256" key="7">
    <source>
        <dbReference type="RuleBase" id="RU361240"/>
    </source>
</evidence>
<feature type="domain" description="Peptidase M28" evidence="9">
    <location>
        <begin position="247"/>
        <end position="434"/>
    </location>
</feature>
<dbReference type="Pfam" id="PF02225">
    <property type="entry name" value="PA"/>
    <property type="match status" value="1"/>
</dbReference>
<evidence type="ECO:0000256" key="2">
    <source>
        <dbReference type="ARBA" id="ARBA00005634"/>
    </source>
</evidence>
<keyword evidence="3 7" id="KW-0645">Protease</keyword>
<dbReference type="SUPFAM" id="SSF53187">
    <property type="entry name" value="Zn-dependent exopeptidases"/>
    <property type="match status" value="1"/>
</dbReference>
<keyword evidence="11" id="KW-1185">Reference proteome</keyword>
<dbReference type="Gene3D" id="3.50.30.30">
    <property type="match status" value="1"/>
</dbReference>
<comment type="caution">
    <text evidence="10">The sequence shown here is derived from an EMBL/GenBank/DDBJ whole genome shotgun (WGS) entry which is preliminary data.</text>
</comment>
<evidence type="ECO:0000313" key="11">
    <source>
        <dbReference type="Proteomes" id="UP001437256"/>
    </source>
</evidence>
<dbReference type="InterPro" id="IPR045175">
    <property type="entry name" value="M28_fam"/>
</dbReference>
<dbReference type="EMBL" id="JBBXMP010000025">
    <property type="protein sequence ID" value="KAL0067449.1"/>
    <property type="molecule type" value="Genomic_DNA"/>
</dbReference>
<dbReference type="Proteomes" id="UP001437256">
    <property type="component" value="Unassembled WGS sequence"/>
</dbReference>
<feature type="signal peptide" evidence="7">
    <location>
        <begin position="1"/>
        <end position="17"/>
    </location>
</feature>
<comment type="cofactor">
    <cofactor evidence="1">
        <name>Zn(2+)</name>
        <dbReference type="ChEBI" id="CHEBI:29105"/>
    </cofactor>
</comment>
<keyword evidence="6 7" id="KW-0862">Zinc</keyword>
<keyword evidence="5 7" id="KW-0378">Hydrolase</keyword>
<evidence type="ECO:0000256" key="6">
    <source>
        <dbReference type="ARBA" id="ARBA00022833"/>
    </source>
</evidence>
<dbReference type="Pfam" id="PF04389">
    <property type="entry name" value="Peptidase_M28"/>
    <property type="match status" value="1"/>
</dbReference>
<evidence type="ECO:0000256" key="3">
    <source>
        <dbReference type="ARBA" id="ARBA00022670"/>
    </source>
</evidence>
<evidence type="ECO:0000256" key="1">
    <source>
        <dbReference type="ARBA" id="ARBA00001947"/>
    </source>
</evidence>
<feature type="domain" description="PA" evidence="8">
    <location>
        <begin position="128"/>
        <end position="220"/>
    </location>
</feature>
<sequence length="493" mass="52690">MLSKAASLLLCISAALALQGGYPPEGPTGEEVDITQLNATLASLQQIATENGGNRAFGLPGYNASVEFILESLKKFDTEEAFDIRKQPFVGLFTQITAHRLNISETESYVPVGLTYAPSTPVGGLSGELAIVPGDAKPCTGEELLATGADVAGKILLIERGSCPDGTTFAGKVKTAKGAGAIAAIIFNNQDPFITGGTLSNPNPEYVPAGLLQRAEGLALRERVLGGEVLNVQYEHIQNLENRTTVNVIAETKAGDKDNVIMLGAHLDGVQAGPGINDDGSGTSLILELFRTLDARNVKNQVRFAWWGAEENGLLGSKYYTETLPVEDVDSLLLYLNFDMVGRGFYGVFDGDGSTYNLTGPPGSDVIEEIFTKWFNDQGITTTPAAMSGGSDYLHFMEDLNKPIGGLFTGTGFDQDPCYHQVCDTFENVNTTQLYINTLAAQHTLQELIENGPEIIPKGSTSARSVSKVLLGRKVGVEWTEIPDDHHHDCGAV</sequence>
<gene>
    <name evidence="10" type="ORF">AAF712_005436</name>
</gene>
<comment type="similarity">
    <text evidence="2">Belongs to the peptidase M28 family. M28B subfamily.</text>
</comment>
<proteinExistence type="inferred from homology"/>
<keyword evidence="7" id="KW-0732">Signal</keyword>
<dbReference type="PANTHER" id="PTHR12147:SF26">
    <property type="entry name" value="PEPTIDASE M28 DOMAIN-CONTAINING PROTEIN"/>
    <property type="match status" value="1"/>
</dbReference>
<evidence type="ECO:0000256" key="5">
    <source>
        <dbReference type="ARBA" id="ARBA00022801"/>
    </source>
</evidence>
<dbReference type="EC" id="3.4.-.-" evidence="7"/>
<evidence type="ECO:0000256" key="4">
    <source>
        <dbReference type="ARBA" id="ARBA00022723"/>
    </source>
</evidence>
<dbReference type="InterPro" id="IPR003137">
    <property type="entry name" value="PA_domain"/>
</dbReference>
<dbReference type="InterPro" id="IPR046450">
    <property type="entry name" value="PA_dom_sf"/>
</dbReference>
<dbReference type="SUPFAM" id="SSF52025">
    <property type="entry name" value="PA domain"/>
    <property type="match status" value="1"/>
</dbReference>